<evidence type="ECO:0000256" key="4">
    <source>
        <dbReference type="ARBA" id="ARBA00023128"/>
    </source>
</evidence>
<keyword evidence="3" id="KW-0999">Mitochondrion inner membrane</keyword>
<keyword evidence="4" id="KW-0496">Mitochondrion</keyword>
<dbReference type="GO" id="GO:0045277">
    <property type="term" value="C:respiratory chain complex IV"/>
    <property type="evidence" value="ECO:0007669"/>
    <property type="project" value="InterPro"/>
</dbReference>
<keyword evidence="6" id="KW-1133">Transmembrane helix</keyword>
<keyword evidence="6" id="KW-0812">Transmembrane</keyword>
<comment type="subcellular location">
    <subcellularLocation>
        <location evidence="1">Mitochondrion inner membrane</location>
    </subcellularLocation>
</comment>
<dbReference type="GO" id="GO:0006123">
    <property type="term" value="P:mitochondrial electron transport, cytochrome c to oxygen"/>
    <property type="evidence" value="ECO:0007669"/>
    <property type="project" value="InterPro"/>
</dbReference>
<evidence type="ECO:0000256" key="1">
    <source>
        <dbReference type="ARBA" id="ARBA00004273"/>
    </source>
</evidence>
<comment type="similarity">
    <text evidence="2">Belongs to the cytochrome c oxidase VIIa family.</text>
</comment>
<dbReference type="Pfam" id="PF02238">
    <property type="entry name" value="COX7a"/>
    <property type="match status" value="1"/>
</dbReference>
<keyword evidence="8" id="KW-1185">Reference proteome</keyword>
<accession>A0A9P4VRL4</accession>
<name>A0A9P4VRL4_9PEZI</name>
<protein>
    <submittedName>
        <fullName evidence="7">Uncharacterized protein</fullName>
    </submittedName>
</protein>
<evidence type="ECO:0000313" key="8">
    <source>
        <dbReference type="Proteomes" id="UP000799429"/>
    </source>
</evidence>
<evidence type="ECO:0000256" key="3">
    <source>
        <dbReference type="ARBA" id="ARBA00022792"/>
    </source>
</evidence>
<dbReference type="InterPro" id="IPR036539">
    <property type="entry name" value="Cyt_c_oxidase_su7a_sf"/>
</dbReference>
<comment type="caution">
    <text evidence="7">The sequence shown here is derived from an EMBL/GenBank/DDBJ whole genome shotgun (WGS) entry which is preliminary data.</text>
</comment>
<dbReference type="InterPro" id="IPR039297">
    <property type="entry name" value="COX7a"/>
</dbReference>
<gene>
    <name evidence="7" type="ORF">M501DRAFT_993908</name>
</gene>
<dbReference type="AlphaFoldDB" id="A0A9P4VRL4"/>
<feature type="transmembrane region" description="Helical" evidence="6">
    <location>
        <begin position="40"/>
        <end position="58"/>
    </location>
</feature>
<evidence type="ECO:0000256" key="6">
    <source>
        <dbReference type="SAM" id="Phobius"/>
    </source>
</evidence>
<dbReference type="Proteomes" id="UP000799429">
    <property type="component" value="Unassembled WGS sequence"/>
</dbReference>
<organism evidence="7 8">
    <name type="scientific">Patellaria atrata CBS 101060</name>
    <dbReference type="NCBI Taxonomy" id="1346257"/>
    <lineage>
        <taxon>Eukaryota</taxon>
        <taxon>Fungi</taxon>
        <taxon>Dikarya</taxon>
        <taxon>Ascomycota</taxon>
        <taxon>Pezizomycotina</taxon>
        <taxon>Dothideomycetes</taxon>
        <taxon>Dothideomycetes incertae sedis</taxon>
        <taxon>Patellariales</taxon>
        <taxon>Patellariaceae</taxon>
        <taxon>Patellaria</taxon>
    </lineage>
</organism>
<dbReference type="OrthoDB" id="5511599at2759"/>
<reference evidence="7" key="1">
    <citation type="journal article" date="2020" name="Stud. Mycol.">
        <title>101 Dothideomycetes genomes: a test case for predicting lifestyles and emergence of pathogens.</title>
        <authorList>
            <person name="Haridas S."/>
            <person name="Albert R."/>
            <person name="Binder M."/>
            <person name="Bloem J."/>
            <person name="Labutti K."/>
            <person name="Salamov A."/>
            <person name="Andreopoulos B."/>
            <person name="Baker S."/>
            <person name="Barry K."/>
            <person name="Bills G."/>
            <person name="Bluhm B."/>
            <person name="Cannon C."/>
            <person name="Castanera R."/>
            <person name="Culley D."/>
            <person name="Daum C."/>
            <person name="Ezra D."/>
            <person name="Gonzalez J."/>
            <person name="Henrissat B."/>
            <person name="Kuo A."/>
            <person name="Liang C."/>
            <person name="Lipzen A."/>
            <person name="Lutzoni F."/>
            <person name="Magnuson J."/>
            <person name="Mondo S."/>
            <person name="Nolan M."/>
            <person name="Ohm R."/>
            <person name="Pangilinan J."/>
            <person name="Park H.-J."/>
            <person name="Ramirez L."/>
            <person name="Alfaro M."/>
            <person name="Sun H."/>
            <person name="Tritt A."/>
            <person name="Yoshinaga Y."/>
            <person name="Zwiers L.-H."/>
            <person name="Turgeon B."/>
            <person name="Goodwin S."/>
            <person name="Spatafora J."/>
            <person name="Crous P."/>
            <person name="Grigoriev I."/>
        </authorList>
    </citation>
    <scope>NUCLEOTIDE SEQUENCE</scope>
    <source>
        <strain evidence="7">CBS 101060</strain>
    </source>
</reference>
<evidence type="ECO:0000313" key="7">
    <source>
        <dbReference type="EMBL" id="KAF2843071.1"/>
    </source>
</evidence>
<dbReference type="EMBL" id="MU006089">
    <property type="protein sequence ID" value="KAF2843071.1"/>
    <property type="molecule type" value="Genomic_DNA"/>
</dbReference>
<dbReference type="Gene3D" id="4.10.91.10">
    <property type="entry name" value="Cytochrome c oxidase, subunit VIIa"/>
    <property type="match status" value="1"/>
</dbReference>
<proteinExistence type="inferred from homology"/>
<keyword evidence="5 6" id="KW-0472">Membrane</keyword>
<sequence length="72" mass="8640">MAQKWGFVNRPNRVPEYQRMFQAHDGKRQWVQTPRSKFMLYPYYVILWGGFAGSMYMMGRMTLGHKTWFGQG</sequence>
<dbReference type="GO" id="GO:0005743">
    <property type="term" value="C:mitochondrial inner membrane"/>
    <property type="evidence" value="ECO:0007669"/>
    <property type="project" value="UniProtKB-SubCell"/>
</dbReference>
<evidence type="ECO:0000256" key="5">
    <source>
        <dbReference type="ARBA" id="ARBA00023136"/>
    </source>
</evidence>
<evidence type="ECO:0000256" key="2">
    <source>
        <dbReference type="ARBA" id="ARBA00009331"/>
    </source>
</evidence>